<protein>
    <submittedName>
        <fullName evidence="2">Uncharacterized protein</fullName>
    </submittedName>
</protein>
<keyword evidence="3" id="KW-1185">Reference proteome</keyword>
<reference evidence="2" key="1">
    <citation type="submission" date="2023-03" db="EMBL/GenBank/DDBJ databases">
        <authorList>
            <person name="Steffen K."/>
            <person name="Cardenas P."/>
        </authorList>
    </citation>
    <scope>NUCLEOTIDE SEQUENCE</scope>
</reference>
<evidence type="ECO:0000256" key="1">
    <source>
        <dbReference type="SAM" id="MobiDB-lite"/>
    </source>
</evidence>
<evidence type="ECO:0000313" key="3">
    <source>
        <dbReference type="Proteomes" id="UP001174909"/>
    </source>
</evidence>
<organism evidence="2 3">
    <name type="scientific">Geodia barretti</name>
    <name type="common">Barrett's horny sponge</name>
    <dbReference type="NCBI Taxonomy" id="519541"/>
    <lineage>
        <taxon>Eukaryota</taxon>
        <taxon>Metazoa</taxon>
        <taxon>Porifera</taxon>
        <taxon>Demospongiae</taxon>
        <taxon>Heteroscleromorpha</taxon>
        <taxon>Tetractinellida</taxon>
        <taxon>Astrophorina</taxon>
        <taxon>Geodiidae</taxon>
        <taxon>Geodia</taxon>
    </lineage>
</organism>
<accession>A0AA35QXU1</accession>
<dbReference type="EMBL" id="CASHTH010000224">
    <property type="protein sequence ID" value="CAI7994676.1"/>
    <property type="molecule type" value="Genomic_DNA"/>
</dbReference>
<gene>
    <name evidence="2" type="ORF">GBAR_LOCUS1530</name>
</gene>
<dbReference type="AlphaFoldDB" id="A0AA35QXU1"/>
<comment type="caution">
    <text evidence="2">The sequence shown here is derived from an EMBL/GenBank/DDBJ whole genome shotgun (WGS) entry which is preliminary data.</text>
</comment>
<sequence length="75" mass="8247">MSQDSVAVRTDAEPQTTTEVELENLEAPVHSRGSSHRCNQQDWGCTCAGQLSAELQVSTRNGSVNSSDYQLNKRH</sequence>
<dbReference type="Proteomes" id="UP001174909">
    <property type="component" value="Unassembled WGS sequence"/>
</dbReference>
<proteinExistence type="predicted"/>
<name>A0AA35QXU1_GEOBA</name>
<evidence type="ECO:0000313" key="2">
    <source>
        <dbReference type="EMBL" id="CAI7994676.1"/>
    </source>
</evidence>
<feature type="region of interest" description="Disordered" evidence="1">
    <location>
        <begin position="1"/>
        <end position="39"/>
    </location>
</feature>